<dbReference type="PANTHER" id="PTHR43308">
    <property type="entry name" value="OUTER MEMBRANE PROTEIN ALPHA-RELATED"/>
    <property type="match status" value="1"/>
</dbReference>
<proteinExistence type="predicted"/>
<name>A0AAW9A8W6_9BACL</name>
<dbReference type="InterPro" id="IPR001119">
    <property type="entry name" value="SLH_dom"/>
</dbReference>
<organism evidence="3 4">
    <name type="scientific">Sporosarcina thermotolerans</name>
    <dbReference type="NCBI Taxonomy" id="633404"/>
    <lineage>
        <taxon>Bacteria</taxon>
        <taxon>Bacillati</taxon>
        <taxon>Bacillota</taxon>
        <taxon>Bacilli</taxon>
        <taxon>Bacillales</taxon>
        <taxon>Caryophanaceae</taxon>
        <taxon>Sporosarcina</taxon>
    </lineage>
</organism>
<keyword evidence="4" id="KW-1185">Reference proteome</keyword>
<sequence length="1127" mass="123613">MVSNHKNFKLLTSAAVVTSAIVAPVVVSAAPTSFKDVPTNHVAYESIMYLSGKGIIHGFDDGTFRPSAMVTRGQAAKILATSLDLDLKNVKNPRFHDVPTTHGFYKYVAALHEAGVIDGYSNGNFGVNDPLTRGQMAKILAIAYGFEKQPLRTAKFSDVSANAYYAVYLQSLIDNKITFGITPTRFAPNQNVDRGQMAMFVHRSELAKKRTETVNATISTFNGYTLQTDKGYYDIPTTLRNFFSSQNSNALKNAKVTFEHDKGTITSITTIELRNSGTSSNMITLYGNTATLDGNLIINADYLNVRDLIVNKNVSFNSGTQNYFTGDSLYIKGSTTFNDYTTPTNRTLNFTFNNSTLNTVLLSKSNTNFILSNRSFAQSFTMKANGTLRTNDTARVNEVSVEGSVSEAAIYSNVPKVSVATTRDVTLNGAGMFTSVNILTNRLVTINASGTISVLDIPRDGYVNVGTQTWVSNVLIPWNTSIRNVIRNYDSAMYRIERINGVLNPDRTPPYVPPVVYDITIRTATMDGNGFISMTFDQNPTKYKMTTKTPMYDGDVKTNQTLELTNLSINNGTYTNGQAGTFSWSEGRNNYSTAYSTVTSSGNYKTVTFYEDIRLKNKVFEITYRVSSLGLEVDTDFTDDTLTFLNNSTLSVSGAKGTYTSIAGSKISVPTGNVTNETELQRAISLKVPEILISRDITITKSVNINYPNVKIQAINGATIKVADGFRYKAEEAAITFDENAKNAKLQNVKLVGHSGTRGHGVLVNSDSVTFENTEVTDFAGYNIVTDNSSLVTLNKVKLANSTKGGLQVYTSKTSSPTTVNLTNVDTVNNQLGGIHLIADRVNSKIIINGKSNQHNDQFKGVPAPAFWTEGKGNFDFKLSDFNLYTKIQNSYYHIDNDLELTYAFTELSKTITDKYTPKMNIANNFTTNKPFHLNAAVSINGNGKTITLNSKGDPKKNAEGLLISSTVVIDNLNFTAGKDMNDHLIEVNGNGASLALSNSTLTDSTLAAIYVGNPVKKETKEKLILDGNIAFTNNVLGGVGATNGVTIHAKEAKITYTSSKQTNNIIYKKPNQRDSIKVDPMFWADTLDVRVELPRGFNEYKIFRDKNNNKILSNDRNPATEVIYSK</sequence>
<dbReference type="EMBL" id="JAUBDJ010000006">
    <property type="protein sequence ID" value="MDW0117494.1"/>
    <property type="molecule type" value="Genomic_DNA"/>
</dbReference>
<evidence type="ECO:0000259" key="2">
    <source>
        <dbReference type="PROSITE" id="PS51272"/>
    </source>
</evidence>
<feature type="domain" description="SLH" evidence="2">
    <location>
        <begin position="30"/>
        <end position="93"/>
    </location>
</feature>
<comment type="caution">
    <text evidence="3">The sequence shown here is derived from an EMBL/GenBank/DDBJ whole genome shotgun (WGS) entry which is preliminary data.</text>
</comment>
<evidence type="ECO:0000313" key="3">
    <source>
        <dbReference type="EMBL" id="MDW0117494.1"/>
    </source>
</evidence>
<dbReference type="AlphaFoldDB" id="A0AAW9A8W6"/>
<dbReference type="InterPro" id="IPR006626">
    <property type="entry name" value="PbH1"/>
</dbReference>
<accession>A0AAW9A8W6</accession>
<dbReference type="PROSITE" id="PS51272">
    <property type="entry name" value="SLH"/>
    <property type="match status" value="3"/>
</dbReference>
<evidence type="ECO:0000313" key="4">
    <source>
        <dbReference type="Proteomes" id="UP001271648"/>
    </source>
</evidence>
<dbReference type="Proteomes" id="UP001271648">
    <property type="component" value="Unassembled WGS sequence"/>
</dbReference>
<feature type="domain" description="SLH" evidence="2">
    <location>
        <begin position="95"/>
        <end position="154"/>
    </location>
</feature>
<feature type="chain" id="PRO_5043701336" evidence="1">
    <location>
        <begin position="30"/>
        <end position="1127"/>
    </location>
</feature>
<feature type="signal peptide" evidence="1">
    <location>
        <begin position="1"/>
        <end position="29"/>
    </location>
</feature>
<dbReference type="Pfam" id="PF00395">
    <property type="entry name" value="SLH"/>
    <property type="match status" value="3"/>
</dbReference>
<dbReference type="InterPro" id="IPR051465">
    <property type="entry name" value="Cell_Envelope_Struct_Comp"/>
</dbReference>
<feature type="domain" description="SLH" evidence="2">
    <location>
        <begin position="155"/>
        <end position="215"/>
    </location>
</feature>
<dbReference type="SMART" id="SM00710">
    <property type="entry name" value="PbH1"/>
    <property type="match status" value="7"/>
</dbReference>
<dbReference type="RefSeq" id="WP_283734371.1">
    <property type="nucleotide sequence ID" value="NZ_CP125968.1"/>
</dbReference>
<evidence type="ECO:0000256" key="1">
    <source>
        <dbReference type="SAM" id="SignalP"/>
    </source>
</evidence>
<gene>
    <name evidence="3" type="ORF">QTL97_11150</name>
</gene>
<reference evidence="3 4" key="1">
    <citation type="submission" date="2023-06" db="EMBL/GenBank/DDBJ databases">
        <title>Sporosarcina sp. nov., isolated from Korean traditional fermented seafood 'Jeotgal'.</title>
        <authorList>
            <person name="Yang A.I."/>
            <person name="Shin N.-R."/>
        </authorList>
    </citation>
    <scope>NUCLEOTIDE SEQUENCE [LARGE SCALE GENOMIC DNA]</scope>
    <source>
        <strain evidence="3 4">KCTC43456</strain>
    </source>
</reference>
<protein>
    <submittedName>
        <fullName evidence="3">S-layer homology domain-containing protein</fullName>
    </submittedName>
</protein>
<keyword evidence="1" id="KW-0732">Signal</keyword>
<dbReference type="PANTHER" id="PTHR43308:SF5">
    <property type="entry name" value="S-LAYER PROTEIN _ PEPTIDOGLYCAN ENDO-BETA-N-ACETYLGLUCOSAMINIDASE"/>
    <property type="match status" value="1"/>
</dbReference>